<proteinExistence type="inferred from homology"/>
<dbReference type="InterPro" id="IPR020936">
    <property type="entry name" value="TrhO"/>
</dbReference>
<dbReference type="EMBL" id="FNDD01000003">
    <property type="protein sequence ID" value="SDG81733.1"/>
    <property type="molecule type" value="Genomic_DNA"/>
</dbReference>
<dbReference type="Gene3D" id="3.30.70.100">
    <property type="match status" value="1"/>
</dbReference>
<gene>
    <name evidence="1" type="primary">trhO</name>
    <name evidence="4" type="ORF">SAMN04488136_10374</name>
</gene>
<sequence length="326" mass="37268">MSQYVVCALYKFVELKDFQALQAPLHELMEQHQIRGTLLLAQEGINGTVAAKRAGIDALLAWLEAEPRLQGTVSKESYAEQQPFNRSKVKLKKEIVTMGVEGIDPRHVVGTYVKPEQWNDLISDPEVLVIDTRNDYEIELGTFKNAVNPHTETFREFPQYVADNLDKNQHKKVAMFCTGGIRCEKSTAYLKEQGFDEVYHLEGGILKYLEETPQEQSLWQGDCYVFDGRVAVNHALEKSAFDVCNACRLPITEQDKQSDKFEQGVSCPKCHGTHSEEQIARFREREKQVQLAKQRGEDHVGGDVNKTMDSRRQQKLAHKQQQRQTK</sequence>
<organism evidence="4 5">
    <name type="scientific">Vibrio xiamenensis</name>
    <dbReference type="NCBI Taxonomy" id="861298"/>
    <lineage>
        <taxon>Bacteria</taxon>
        <taxon>Pseudomonadati</taxon>
        <taxon>Pseudomonadota</taxon>
        <taxon>Gammaproteobacteria</taxon>
        <taxon>Vibrionales</taxon>
        <taxon>Vibrionaceae</taxon>
        <taxon>Vibrio</taxon>
    </lineage>
</organism>
<evidence type="ECO:0000313" key="4">
    <source>
        <dbReference type="EMBL" id="SDG81733.1"/>
    </source>
</evidence>
<evidence type="ECO:0000256" key="1">
    <source>
        <dbReference type="HAMAP-Rule" id="MF_00469"/>
    </source>
</evidence>
<protein>
    <recommendedName>
        <fullName evidence="1">tRNA uridine(34) hydroxylase</fullName>
        <ecNumber evidence="1">1.14.-.-</ecNumber>
    </recommendedName>
    <alternativeName>
        <fullName evidence="1">tRNA hydroxylation protein O</fullName>
    </alternativeName>
</protein>
<dbReference type="AlphaFoldDB" id="A0A1G7XC89"/>
<keyword evidence="1" id="KW-0560">Oxidoreductase</keyword>
<reference evidence="5" key="1">
    <citation type="submission" date="2016-10" db="EMBL/GenBank/DDBJ databases">
        <authorList>
            <person name="Varghese N."/>
            <person name="Submissions S."/>
        </authorList>
    </citation>
    <scope>NUCLEOTIDE SEQUENCE [LARGE SCALE GENOMIC DNA]</scope>
    <source>
        <strain evidence="5">CGMCC 1.10228</strain>
    </source>
</reference>
<dbReference type="Gene3D" id="3.40.250.10">
    <property type="entry name" value="Rhodanese-like domain"/>
    <property type="match status" value="1"/>
</dbReference>
<dbReference type="SMART" id="SM00450">
    <property type="entry name" value="RHOD"/>
    <property type="match status" value="1"/>
</dbReference>
<dbReference type="PANTHER" id="PTHR43268">
    <property type="entry name" value="THIOSULFATE SULFURTRANSFERASE/RHODANESE-LIKE DOMAIN-CONTAINING PROTEIN 2"/>
    <property type="match status" value="1"/>
</dbReference>
<feature type="region of interest" description="Disordered" evidence="2">
    <location>
        <begin position="285"/>
        <end position="326"/>
    </location>
</feature>
<dbReference type="InterPro" id="IPR001763">
    <property type="entry name" value="Rhodanese-like_dom"/>
</dbReference>
<name>A0A1G7XC89_9VIBR</name>
<dbReference type="EC" id="1.14.-.-" evidence="1"/>
<dbReference type="Pfam" id="PF17773">
    <property type="entry name" value="UPF0176_N"/>
    <property type="match status" value="1"/>
</dbReference>
<dbReference type="RefSeq" id="WP_093269810.1">
    <property type="nucleotide sequence ID" value="NZ_FNDD01000003.1"/>
</dbReference>
<dbReference type="PANTHER" id="PTHR43268:SF3">
    <property type="entry name" value="RHODANESE-LIKE DOMAIN-CONTAINING PROTEIN 7-RELATED"/>
    <property type="match status" value="1"/>
</dbReference>
<dbReference type="NCBIfam" id="NF001136">
    <property type="entry name" value="PRK00142.1-4"/>
    <property type="match status" value="1"/>
</dbReference>
<feature type="compositionally biased region" description="Basic residues" evidence="2">
    <location>
        <begin position="313"/>
        <end position="326"/>
    </location>
</feature>
<evidence type="ECO:0000313" key="5">
    <source>
        <dbReference type="Proteomes" id="UP000198854"/>
    </source>
</evidence>
<comment type="catalytic activity">
    <reaction evidence="1">
        <text>uridine(34) in tRNA + AH2 + O2 = 5-hydroxyuridine(34) in tRNA + A + H2O</text>
        <dbReference type="Rhea" id="RHEA:64224"/>
        <dbReference type="Rhea" id="RHEA-COMP:11727"/>
        <dbReference type="Rhea" id="RHEA-COMP:13381"/>
        <dbReference type="ChEBI" id="CHEBI:13193"/>
        <dbReference type="ChEBI" id="CHEBI:15377"/>
        <dbReference type="ChEBI" id="CHEBI:15379"/>
        <dbReference type="ChEBI" id="CHEBI:17499"/>
        <dbReference type="ChEBI" id="CHEBI:65315"/>
        <dbReference type="ChEBI" id="CHEBI:136877"/>
    </reaction>
</comment>
<evidence type="ECO:0000259" key="3">
    <source>
        <dbReference type="PROSITE" id="PS50206"/>
    </source>
</evidence>
<dbReference type="InterPro" id="IPR036873">
    <property type="entry name" value="Rhodanese-like_dom_sf"/>
</dbReference>
<keyword evidence="1" id="KW-0819">tRNA processing</keyword>
<dbReference type="Proteomes" id="UP000198854">
    <property type="component" value="Unassembled WGS sequence"/>
</dbReference>
<dbReference type="OrthoDB" id="9778326at2"/>
<dbReference type="InterPro" id="IPR040503">
    <property type="entry name" value="TRHO_N"/>
</dbReference>
<feature type="domain" description="Rhodanese" evidence="3">
    <location>
        <begin position="123"/>
        <end position="217"/>
    </location>
</feature>
<dbReference type="GO" id="GO:0006400">
    <property type="term" value="P:tRNA modification"/>
    <property type="evidence" value="ECO:0007669"/>
    <property type="project" value="UniProtKB-UniRule"/>
</dbReference>
<feature type="compositionally biased region" description="Basic and acidic residues" evidence="2">
    <location>
        <begin position="285"/>
        <end position="312"/>
    </location>
</feature>
<keyword evidence="5" id="KW-1185">Reference proteome</keyword>
<comment type="function">
    <text evidence="1">Catalyzes oxygen-dependent 5-hydroxyuridine (ho5U) modification at position 34 in tRNAs.</text>
</comment>
<dbReference type="HAMAP" id="MF_00469">
    <property type="entry name" value="TrhO"/>
    <property type="match status" value="1"/>
</dbReference>
<evidence type="ECO:0000256" key="2">
    <source>
        <dbReference type="SAM" id="MobiDB-lite"/>
    </source>
</evidence>
<dbReference type="STRING" id="861298.SAMN04488136_10374"/>
<dbReference type="GO" id="GO:0016705">
    <property type="term" value="F:oxidoreductase activity, acting on paired donors, with incorporation or reduction of molecular oxygen"/>
    <property type="evidence" value="ECO:0007669"/>
    <property type="project" value="UniProtKB-UniRule"/>
</dbReference>
<dbReference type="SUPFAM" id="SSF52821">
    <property type="entry name" value="Rhodanese/Cell cycle control phosphatase"/>
    <property type="match status" value="1"/>
</dbReference>
<dbReference type="CDD" id="cd01518">
    <property type="entry name" value="RHOD_YceA"/>
    <property type="match status" value="1"/>
</dbReference>
<dbReference type="PROSITE" id="PS50206">
    <property type="entry name" value="RHODANESE_3"/>
    <property type="match status" value="1"/>
</dbReference>
<dbReference type="Pfam" id="PF00581">
    <property type="entry name" value="Rhodanese"/>
    <property type="match status" value="1"/>
</dbReference>
<accession>A0A1G7XC89</accession>
<comment type="similarity">
    <text evidence="1">Belongs to the TrhO family.</text>
</comment>